<dbReference type="SUPFAM" id="SSF52047">
    <property type="entry name" value="RNI-like"/>
    <property type="match status" value="1"/>
</dbReference>
<keyword evidence="1" id="KW-1133">Transmembrane helix</keyword>
<dbReference type="Pfam" id="PF09990">
    <property type="entry name" value="DUF2231"/>
    <property type="match status" value="1"/>
</dbReference>
<proteinExistence type="predicted"/>
<evidence type="ECO:0000313" key="4">
    <source>
        <dbReference type="EMBL" id="EEI90784.1"/>
    </source>
</evidence>
<dbReference type="GO" id="GO:0009055">
    <property type="term" value="F:electron transfer activity"/>
    <property type="evidence" value="ECO:0007669"/>
    <property type="project" value="InterPro"/>
</dbReference>
<sequence>MIFIEELLSFTSRWHPVFVHLPIGMLFLAFIFAVFARSERYRYLSSAIPFSLLFGAGAAILTCITGYLLSLDGGYDTSVLSFHQWLGIAVAVLSFWTYALYRSADTGTGLWAKLVKYRFFFLITVVALLGATGHFGGTLTHGKGYMKDALPSAIKKIAGIQAGEEKLILLENVQEAHVYDAIIQPILQQRCQSCHGDKKQEGGLALHNRESILKGGEEGSVLTAGKLDKSELYARLILPEGHEGRMPPKGRTPISAEQIQLIGWWIEQGADFEKKAKDLKQNDKIAAILKNLEEGDSSAKSAYAALPDAPPLPEDAIQQLQLKGIKVIPLSADNNYVMVNAINYPEFSDADMQDLLKMKDNIVQLKLGHTAISDKALSEIAKLPVLMKLHLEHTAITNEGLKHIKNHKKLSYINLYKTKVSDEGLSYLQHIPTLEQIYVYQTGVTPAGIDKVRHSLSKSHLDTGNYQLPFLATDTTRYQ</sequence>
<keyword evidence="1" id="KW-0812">Transmembrane</keyword>
<reference evidence="4 5" key="1">
    <citation type="submission" date="2009-01" db="EMBL/GenBank/DDBJ databases">
        <authorList>
            <person name="Qin X."/>
            <person name="Bachman B."/>
            <person name="Battles P."/>
            <person name="Bell A."/>
            <person name="Bess C."/>
            <person name="Bickham C."/>
            <person name="Chaboub L."/>
            <person name="Chen D."/>
            <person name="Coyle M."/>
            <person name="Deiros D.R."/>
            <person name="Dinh H."/>
            <person name="Forbes L."/>
            <person name="Fowler G."/>
            <person name="Francisco L."/>
            <person name="Fu Q."/>
            <person name="Gubbala S."/>
            <person name="Hale W."/>
            <person name="Han Y."/>
            <person name="Hemphill L."/>
            <person name="Highlander S.K."/>
            <person name="Hirani K."/>
            <person name="Hogues M."/>
            <person name="Jackson L."/>
            <person name="Jakkamsetti A."/>
            <person name="Javaid M."/>
            <person name="Jiang H."/>
            <person name="Korchina V."/>
            <person name="Kovar C."/>
            <person name="Lara F."/>
            <person name="Lee S."/>
            <person name="Mata R."/>
            <person name="Mathew T."/>
            <person name="Moen C."/>
            <person name="Morales K."/>
            <person name="Munidasa M."/>
            <person name="Nazareth L."/>
            <person name="Ngo R."/>
            <person name="Nguyen L."/>
            <person name="Okwuonu G."/>
            <person name="Ongeri F."/>
            <person name="Patil S."/>
            <person name="Petrosino J."/>
            <person name="Pham C."/>
            <person name="Pham P."/>
            <person name="Pu L.-L."/>
            <person name="Puazo M."/>
            <person name="Raj R."/>
            <person name="Reid J."/>
            <person name="Rouhana J."/>
            <person name="Saada N."/>
            <person name="Shang Y."/>
            <person name="Simmons D."/>
            <person name="Thornton R."/>
            <person name="Warren J."/>
            <person name="Weissenberger G."/>
            <person name="Zhang J."/>
            <person name="Zhang L."/>
            <person name="Zhou C."/>
            <person name="Zhu D."/>
            <person name="Muzny D."/>
            <person name="Worley K."/>
            <person name="Gibbs R."/>
        </authorList>
    </citation>
    <scope>NUCLEOTIDE SEQUENCE [LARGE SCALE GENOMIC DNA]</scope>
    <source>
        <strain evidence="4 5">ATCC 33300</strain>
    </source>
</reference>
<dbReference type="RefSeq" id="WP_003002549.1">
    <property type="nucleotide sequence ID" value="NZ_GG668630.1"/>
</dbReference>
<evidence type="ECO:0000313" key="5">
    <source>
        <dbReference type="Proteomes" id="UP000006241"/>
    </source>
</evidence>
<feature type="domain" description="Cytochrome C Planctomycete-type" evidence="2">
    <location>
        <begin position="191"/>
        <end position="250"/>
    </location>
</feature>
<name>C2G294_SPHSI</name>
<dbReference type="EMBL" id="ACHB01000086">
    <property type="protein sequence ID" value="EEI90784.1"/>
    <property type="molecule type" value="Genomic_DNA"/>
</dbReference>
<dbReference type="PANTHER" id="PTHR35889">
    <property type="entry name" value="CYCLOINULO-OLIGOSACCHARIDE FRUCTANOTRANSFERASE-RELATED"/>
    <property type="match status" value="1"/>
</dbReference>
<feature type="transmembrane region" description="Helical" evidence="1">
    <location>
        <begin position="119"/>
        <end position="137"/>
    </location>
</feature>
<dbReference type="InterPro" id="IPR032675">
    <property type="entry name" value="LRR_dom_sf"/>
</dbReference>
<feature type="transmembrane region" description="Helical" evidence="1">
    <location>
        <begin position="48"/>
        <end position="70"/>
    </location>
</feature>
<keyword evidence="1" id="KW-0472">Membrane</keyword>
<dbReference type="Gene3D" id="3.80.10.10">
    <property type="entry name" value="Ribonuclease Inhibitor"/>
    <property type="match status" value="1"/>
</dbReference>
<comment type="caution">
    <text evidence="4">The sequence shown here is derived from an EMBL/GenBank/DDBJ whole genome shotgun (WGS) entry which is preliminary data.</text>
</comment>
<evidence type="ECO:0000259" key="3">
    <source>
        <dbReference type="Pfam" id="PF09990"/>
    </source>
</evidence>
<dbReference type="InterPro" id="IPR019251">
    <property type="entry name" value="DUF2231_TM"/>
</dbReference>
<dbReference type="InterPro" id="IPR036909">
    <property type="entry name" value="Cyt_c-like_dom_sf"/>
</dbReference>
<dbReference type="GO" id="GO:0020037">
    <property type="term" value="F:heme binding"/>
    <property type="evidence" value="ECO:0007669"/>
    <property type="project" value="InterPro"/>
</dbReference>
<dbReference type="PANTHER" id="PTHR35889:SF3">
    <property type="entry name" value="F-BOX DOMAIN-CONTAINING PROTEIN"/>
    <property type="match status" value="1"/>
</dbReference>
<feature type="transmembrane region" description="Helical" evidence="1">
    <location>
        <begin position="17"/>
        <end position="36"/>
    </location>
</feature>
<dbReference type="SUPFAM" id="SSF46626">
    <property type="entry name" value="Cytochrome c"/>
    <property type="match status" value="1"/>
</dbReference>
<protein>
    <submittedName>
        <fullName evidence="4">Uncharacterized protein</fullName>
    </submittedName>
</protein>
<dbReference type="AlphaFoldDB" id="C2G294"/>
<organism evidence="4 5">
    <name type="scientific">Sphingobacterium spiritivorum ATCC 33300</name>
    <dbReference type="NCBI Taxonomy" id="525372"/>
    <lineage>
        <taxon>Bacteria</taxon>
        <taxon>Pseudomonadati</taxon>
        <taxon>Bacteroidota</taxon>
        <taxon>Sphingobacteriia</taxon>
        <taxon>Sphingobacteriales</taxon>
        <taxon>Sphingobacteriaceae</taxon>
        <taxon>Sphingobacterium</taxon>
    </lineage>
</organism>
<accession>C2G294</accession>
<feature type="domain" description="DUF2231" evidence="3">
    <location>
        <begin position="15"/>
        <end position="141"/>
    </location>
</feature>
<feature type="transmembrane region" description="Helical" evidence="1">
    <location>
        <begin position="82"/>
        <end position="99"/>
    </location>
</feature>
<dbReference type="InterPro" id="IPR011429">
    <property type="entry name" value="Cyt_c_Planctomycete-type"/>
</dbReference>
<dbReference type="HOGENOM" id="CLU_583754_0_0_10"/>
<evidence type="ECO:0000256" key="1">
    <source>
        <dbReference type="SAM" id="Phobius"/>
    </source>
</evidence>
<gene>
    <name evidence="4" type="ORF">HMPREF0765_3700</name>
</gene>
<dbReference type="Proteomes" id="UP000006241">
    <property type="component" value="Unassembled WGS sequence"/>
</dbReference>
<evidence type="ECO:0000259" key="2">
    <source>
        <dbReference type="Pfam" id="PF07635"/>
    </source>
</evidence>
<dbReference type="Pfam" id="PF07635">
    <property type="entry name" value="PSCyt1"/>
    <property type="match status" value="1"/>
</dbReference>